<proteinExistence type="predicted"/>
<protein>
    <submittedName>
        <fullName evidence="3">Uncharacterized protein</fullName>
    </submittedName>
</protein>
<evidence type="ECO:0000313" key="2">
    <source>
        <dbReference type="EMBL" id="KAB7462327.1"/>
    </source>
</evidence>
<evidence type="ECO:0000313" key="3">
    <source>
        <dbReference type="EMBL" id="VYT01768.1"/>
    </source>
</evidence>
<accession>A0A6N2T7W7</accession>
<reference evidence="2 4" key="1">
    <citation type="journal article" date="2019" name="Nat. Med.">
        <title>A library of human gut bacterial isolates paired with longitudinal multiomics data enables mechanistic microbiome research.</title>
        <authorList>
            <person name="Poyet M."/>
            <person name="Groussin M."/>
            <person name="Gibbons S.M."/>
            <person name="Avila-Pacheco J."/>
            <person name="Jiang X."/>
            <person name="Kearney S.M."/>
            <person name="Perrotta A.R."/>
            <person name="Berdy B."/>
            <person name="Zhao S."/>
            <person name="Lieberman T.D."/>
            <person name="Swanson P.K."/>
            <person name="Smith M."/>
            <person name="Roesemann S."/>
            <person name="Alexander J.E."/>
            <person name="Rich S.A."/>
            <person name="Livny J."/>
            <person name="Vlamakis H."/>
            <person name="Clish C."/>
            <person name="Bullock K."/>
            <person name="Deik A."/>
            <person name="Scott J."/>
            <person name="Pierce K.A."/>
            <person name="Xavier R.J."/>
            <person name="Alm E.J."/>
        </authorList>
    </citation>
    <scope>NUCLEOTIDE SEQUENCE [LARGE SCALE GENOMIC DNA]</scope>
    <source>
        <strain evidence="2 4">BIOML-A2</strain>
    </source>
</reference>
<evidence type="ECO:0000313" key="4">
    <source>
        <dbReference type="Proteomes" id="UP000429211"/>
    </source>
</evidence>
<feature type="region of interest" description="Disordered" evidence="1">
    <location>
        <begin position="122"/>
        <end position="143"/>
    </location>
</feature>
<reference evidence="3" key="2">
    <citation type="submission" date="2019-11" db="EMBL/GenBank/DDBJ databases">
        <authorList>
            <person name="Feng L."/>
        </authorList>
    </citation>
    <scope>NUCLEOTIDE SEQUENCE</scope>
    <source>
        <strain evidence="3">BdentiumLFYP24</strain>
    </source>
</reference>
<dbReference type="EMBL" id="CACRSP010000004">
    <property type="protein sequence ID" value="VYT01768.1"/>
    <property type="molecule type" value="Genomic_DNA"/>
</dbReference>
<name>A0A6N2T7W7_9BIFI</name>
<organism evidence="3">
    <name type="scientific">Bifidobacterium dentium</name>
    <dbReference type="NCBI Taxonomy" id="1689"/>
    <lineage>
        <taxon>Bacteria</taxon>
        <taxon>Bacillati</taxon>
        <taxon>Actinomycetota</taxon>
        <taxon>Actinomycetes</taxon>
        <taxon>Bifidobacteriales</taxon>
        <taxon>Bifidobacteriaceae</taxon>
        <taxon>Bifidobacterium</taxon>
    </lineage>
</organism>
<feature type="compositionally biased region" description="Low complexity" evidence="1">
    <location>
        <begin position="130"/>
        <end position="143"/>
    </location>
</feature>
<sequence length="143" mass="15389">MVEKVSLQPETVQTQAKDLNDMGEDVRDADAQWKGATRGNANFFEQMLEKDLKRSAQAFRQSRERLHEAVQEYAQRLSTTVDIFTKTEESQMDAINDAQAKVAAAPSADSTGHASASGMAKIITLDESSSDGGSVSAGSSSSE</sequence>
<dbReference type="Proteomes" id="UP000429211">
    <property type="component" value="Unassembled WGS sequence"/>
</dbReference>
<dbReference type="EMBL" id="WDPD01000001">
    <property type="protein sequence ID" value="KAB7462327.1"/>
    <property type="molecule type" value="Genomic_DNA"/>
</dbReference>
<evidence type="ECO:0000256" key="1">
    <source>
        <dbReference type="SAM" id="MobiDB-lite"/>
    </source>
</evidence>
<dbReference type="RefSeq" id="WP_003841327.1">
    <property type="nucleotide sequence ID" value="NZ_BCYE01000004.1"/>
</dbReference>
<gene>
    <name evidence="3" type="ORF">BDLFYP24_01872</name>
    <name evidence="2" type="ORF">GBB04_00625</name>
</gene>
<dbReference type="AlphaFoldDB" id="A0A6N2T7W7"/>